<dbReference type="HOGENOM" id="CLU_072128_1_1_1"/>
<sequence length="211" mass="23867">MATSSIFTLTSALSLTGVAALGFAAYLSSKTLLAKKARSWQDRYVFIWVVFDTLIHIVFEGSWVYLSTFGRQVNTSEGVFAELWKEYARADSRYGVPDTLVLSLELLTLVAVLPLCFYILKQMVDDDPARHYWITVLCVAELYGGWMLFCPEWLTGSPSLNTSNALYFWVYLVLMNMIWVIVPLIIMAYSYRQIVGALRAAKVVDGKSKKL</sequence>
<evidence type="ECO:0000313" key="10">
    <source>
        <dbReference type="Proteomes" id="UP000054549"/>
    </source>
</evidence>
<gene>
    <name evidence="9" type="ORF">M378DRAFT_166138</name>
</gene>
<proteinExistence type="inferred from homology"/>
<name>A0A0C2WYU3_AMAMK</name>
<protein>
    <recommendedName>
        <fullName evidence="8">EXPERA domain-containing protein</fullName>
    </recommendedName>
</protein>
<keyword evidence="3 6" id="KW-0812">Transmembrane</keyword>
<feature type="domain" description="EXPERA" evidence="8">
    <location>
        <begin position="41"/>
        <end position="187"/>
    </location>
</feature>
<dbReference type="PANTHER" id="PTHR14207">
    <property type="entry name" value="STEROL ISOMERASE"/>
    <property type="match status" value="1"/>
</dbReference>
<comment type="subcellular location">
    <subcellularLocation>
        <location evidence="1">Membrane</location>
        <topology evidence="1">Multi-pass membrane protein</topology>
    </subcellularLocation>
</comment>
<evidence type="ECO:0000256" key="3">
    <source>
        <dbReference type="ARBA" id="ARBA00022692"/>
    </source>
</evidence>
<feature type="transmembrane region" description="Helical" evidence="7">
    <location>
        <begin position="46"/>
        <end position="66"/>
    </location>
</feature>
<keyword evidence="4 6" id="KW-1133">Transmembrane helix</keyword>
<dbReference type="GO" id="GO:0005783">
    <property type="term" value="C:endoplasmic reticulum"/>
    <property type="evidence" value="ECO:0007669"/>
    <property type="project" value="TreeGrafter"/>
</dbReference>
<accession>A0A0C2WYU3</accession>
<dbReference type="GO" id="GO:0016020">
    <property type="term" value="C:membrane"/>
    <property type="evidence" value="ECO:0007669"/>
    <property type="project" value="UniProtKB-SubCell"/>
</dbReference>
<evidence type="ECO:0000256" key="4">
    <source>
        <dbReference type="ARBA" id="ARBA00022989"/>
    </source>
</evidence>
<feature type="transmembrane region" description="Helical" evidence="7">
    <location>
        <begin position="166"/>
        <end position="189"/>
    </location>
</feature>
<dbReference type="InterPro" id="IPR007905">
    <property type="entry name" value="EBP"/>
</dbReference>
<evidence type="ECO:0000256" key="5">
    <source>
        <dbReference type="ARBA" id="ARBA00023136"/>
    </source>
</evidence>
<dbReference type="Pfam" id="PF05241">
    <property type="entry name" value="EBP"/>
    <property type="match status" value="1"/>
</dbReference>
<dbReference type="InParanoid" id="A0A0C2WYU3"/>
<dbReference type="EMBL" id="KN818276">
    <property type="protein sequence ID" value="KIL62001.1"/>
    <property type="molecule type" value="Genomic_DNA"/>
</dbReference>
<feature type="transmembrane region" description="Helical" evidence="7">
    <location>
        <begin position="132"/>
        <end position="154"/>
    </location>
</feature>
<dbReference type="InterPro" id="IPR033118">
    <property type="entry name" value="EXPERA"/>
</dbReference>
<comment type="similarity">
    <text evidence="2">Belongs to the EBP family.</text>
</comment>
<keyword evidence="10" id="KW-1185">Reference proteome</keyword>
<evidence type="ECO:0000256" key="1">
    <source>
        <dbReference type="ARBA" id="ARBA00004141"/>
    </source>
</evidence>
<evidence type="ECO:0000259" key="8">
    <source>
        <dbReference type="PROSITE" id="PS51751"/>
    </source>
</evidence>
<dbReference type="PROSITE" id="PS51751">
    <property type="entry name" value="EXPERA"/>
    <property type="match status" value="1"/>
</dbReference>
<evidence type="ECO:0000256" key="6">
    <source>
        <dbReference type="PROSITE-ProRule" id="PRU01087"/>
    </source>
</evidence>
<feature type="transmembrane region" description="Helical" evidence="7">
    <location>
        <begin position="100"/>
        <end position="120"/>
    </location>
</feature>
<organism evidence="9 10">
    <name type="scientific">Amanita muscaria (strain Koide BX008)</name>
    <dbReference type="NCBI Taxonomy" id="946122"/>
    <lineage>
        <taxon>Eukaryota</taxon>
        <taxon>Fungi</taxon>
        <taxon>Dikarya</taxon>
        <taxon>Basidiomycota</taxon>
        <taxon>Agaricomycotina</taxon>
        <taxon>Agaricomycetes</taxon>
        <taxon>Agaricomycetidae</taxon>
        <taxon>Agaricales</taxon>
        <taxon>Pluteineae</taxon>
        <taxon>Amanitaceae</taxon>
        <taxon>Amanita</taxon>
    </lineage>
</organism>
<dbReference type="GO" id="GO:0047750">
    <property type="term" value="F:cholestenol delta-isomerase activity"/>
    <property type="evidence" value="ECO:0007669"/>
    <property type="project" value="InterPro"/>
</dbReference>
<evidence type="ECO:0000256" key="7">
    <source>
        <dbReference type="SAM" id="Phobius"/>
    </source>
</evidence>
<dbReference type="GO" id="GO:0016125">
    <property type="term" value="P:sterol metabolic process"/>
    <property type="evidence" value="ECO:0007669"/>
    <property type="project" value="InterPro"/>
</dbReference>
<keyword evidence="5 6" id="KW-0472">Membrane</keyword>
<dbReference type="OrthoDB" id="58557at2759"/>
<reference evidence="9 10" key="1">
    <citation type="submission" date="2014-04" db="EMBL/GenBank/DDBJ databases">
        <title>Evolutionary Origins and Diversification of the Mycorrhizal Mutualists.</title>
        <authorList>
            <consortium name="DOE Joint Genome Institute"/>
            <consortium name="Mycorrhizal Genomics Consortium"/>
            <person name="Kohler A."/>
            <person name="Kuo A."/>
            <person name="Nagy L.G."/>
            <person name="Floudas D."/>
            <person name="Copeland A."/>
            <person name="Barry K.W."/>
            <person name="Cichocki N."/>
            <person name="Veneault-Fourrey C."/>
            <person name="LaButti K."/>
            <person name="Lindquist E.A."/>
            <person name="Lipzen A."/>
            <person name="Lundell T."/>
            <person name="Morin E."/>
            <person name="Murat C."/>
            <person name="Riley R."/>
            <person name="Ohm R."/>
            <person name="Sun H."/>
            <person name="Tunlid A."/>
            <person name="Henrissat B."/>
            <person name="Grigoriev I.V."/>
            <person name="Hibbett D.S."/>
            <person name="Martin F."/>
        </authorList>
    </citation>
    <scope>NUCLEOTIDE SEQUENCE [LARGE SCALE GENOMIC DNA]</scope>
    <source>
        <strain evidence="9 10">Koide BX008</strain>
    </source>
</reference>
<feature type="transmembrane region" description="Helical" evidence="7">
    <location>
        <begin position="6"/>
        <end position="26"/>
    </location>
</feature>
<dbReference type="PANTHER" id="PTHR14207:SF1">
    <property type="entry name" value="EMOPAMIL-BINDING PROTEIN-LIKE"/>
    <property type="match status" value="1"/>
</dbReference>
<evidence type="ECO:0000313" key="9">
    <source>
        <dbReference type="EMBL" id="KIL62001.1"/>
    </source>
</evidence>
<dbReference type="Proteomes" id="UP000054549">
    <property type="component" value="Unassembled WGS sequence"/>
</dbReference>
<dbReference type="AlphaFoldDB" id="A0A0C2WYU3"/>
<evidence type="ECO:0000256" key="2">
    <source>
        <dbReference type="ARBA" id="ARBA00008337"/>
    </source>
</evidence>
<dbReference type="STRING" id="946122.A0A0C2WYU3"/>